<dbReference type="OrthoDB" id="2998174at2759"/>
<organism evidence="2 3">
    <name type="scientific">Aspergillus glaucus CBS 516.65</name>
    <dbReference type="NCBI Taxonomy" id="1160497"/>
    <lineage>
        <taxon>Eukaryota</taxon>
        <taxon>Fungi</taxon>
        <taxon>Dikarya</taxon>
        <taxon>Ascomycota</taxon>
        <taxon>Pezizomycotina</taxon>
        <taxon>Eurotiomycetes</taxon>
        <taxon>Eurotiomycetidae</taxon>
        <taxon>Eurotiales</taxon>
        <taxon>Aspergillaceae</taxon>
        <taxon>Aspergillus</taxon>
        <taxon>Aspergillus subgen. Aspergillus</taxon>
    </lineage>
</organism>
<dbReference type="AlphaFoldDB" id="A0A1L9VRE1"/>
<feature type="compositionally biased region" description="Polar residues" evidence="1">
    <location>
        <begin position="1"/>
        <end position="11"/>
    </location>
</feature>
<dbReference type="RefSeq" id="XP_022403143.1">
    <property type="nucleotide sequence ID" value="XM_022548171.1"/>
</dbReference>
<dbReference type="VEuPathDB" id="FungiDB:ASPGLDRAFT_56060"/>
<evidence type="ECO:0000313" key="3">
    <source>
        <dbReference type="Proteomes" id="UP000184300"/>
    </source>
</evidence>
<dbReference type="GeneID" id="34464432"/>
<proteinExistence type="predicted"/>
<protein>
    <submittedName>
        <fullName evidence="2">Uncharacterized protein</fullName>
    </submittedName>
</protein>
<sequence length="156" mass="17411">MGISSYHSNGQRPLGPDSTVPKEECERIIQTLLQKVSYKYPKLEHRSDLKPKLENNLRALGLGDDLIQRHNGAAISTTLPITVLTGDLAAEIRGPLHRYAGQLVKGEQHEHVLLIAMTRWLAQHAREFGVFGGNMLIKSTVDCISAKHMRLVRIVD</sequence>
<name>A0A1L9VRE1_ASPGL</name>
<evidence type="ECO:0000313" key="2">
    <source>
        <dbReference type="EMBL" id="OJJ86454.1"/>
    </source>
</evidence>
<gene>
    <name evidence="2" type="ORF">ASPGLDRAFT_56060</name>
</gene>
<evidence type="ECO:0000256" key="1">
    <source>
        <dbReference type="SAM" id="MobiDB-lite"/>
    </source>
</evidence>
<dbReference type="EMBL" id="KV878892">
    <property type="protein sequence ID" value="OJJ86454.1"/>
    <property type="molecule type" value="Genomic_DNA"/>
</dbReference>
<dbReference type="Gene3D" id="1.10.600.10">
    <property type="entry name" value="Farnesyl Diphosphate Synthase"/>
    <property type="match status" value="1"/>
</dbReference>
<feature type="region of interest" description="Disordered" evidence="1">
    <location>
        <begin position="1"/>
        <end position="21"/>
    </location>
</feature>
<reference evidence="3" key="1">
    <citation type="journal article" date="2017" name="Genome Biol.">
        <title>Comparative genomics reveals high biological diversity and specific adaptations in the industrially and medically important fungal genus Aspergillus.</title>
        <authorList>
            <person name="de Vries R.P."/>
            <person name="Riley R."/>
            <person name="Wiebenga A."/>
            <person name="Aguilar-Osorio G."/>
            <person name="Amillis S."/>
            <person name="Uchima C.A."/>
            <person name="Anderluh G."/>
            <person name="Asadollahi M."/>
            <person name="Askin M."/>
            <person name="Barry K."/>
            <person name="Battaglia E."/>
            <person name="Bayram O."/>
            <person name="Benocci T."/>
            <person name="Braus-Stromeyer S.A."/>
            <person name="Caldana C."/>
            <person name="Canovas D."/>
            <person name="Cerqueira G.C."/>
            <person name="Chen F."/>
            <person name="Chen W."/>
            <person name="Choi C."/>
            <person name="Clum A."/>
            <person name="Dos Santos R.A."/>
            <person name="Damasio A.R."/>
            <person name="Diallinas G."/>
            <person name="Emri T."/>
            <person name="Fekete E."/>
            <person name="Flipphi M."/>
            <person name="Freyberg S."/>
            <person name="Gallo A."/>
            <person name="Gournas C."/>
            <person name="Habgood R."/>
            <person name="Hainaut M."/>
            <person name="Harispe M.L."/>
            <person name="Henrissat B."/>
            <person name="Hilden K.S."/>
            <person name="Hope R."/>
            <person name="Hossain A."/>
            <person name="Karabika E."/>
            <person name="Karaffa L."/>
            <person name="Karanyi Z."/>
            <person name="Krasevec N."/>
            <person name="Kuo A."/>
            <person name="Kusch H."/>
            <person name="LaButti K."/>
            <person name="Lagendijk E.L."/>
            <person name="Lapidus A."/>
            <person name="Levasseur A."/>
            <person name="Lindquist E."/>
            <person name="Lipzen A."/>
            <person name="Logrieco A.F."/>
            <person name="MacCabe A."/>
            <person name="Maekelae M.R."/>
            <person name="Malavazi I."/>
            <person name="Melin P."/>
            <person name="Meyer V."/>
            <person name="Mielnichuk N."/>
            <person name="Miskei M."/>
            <person name="Molnar A.P."/>
            <person name="Mule G."/>
            <person name="Ngan C.Y."/>
            <person name="Orejas M."/>
            <person name="Orosz E."/>
            <person name="Ouedraogo J.P."/>
            <person name="Overkamp K.M."/>
            <person name="Park H.-S."/>
            <person name="Perrone G."/>
            <person name="Piumi F."/>
            <person name="Punt P.J."/>
            <person name="Ram A.F."/>
            <person name="Ramon A."/>
            <person name="Rauscher S."/>
            <person name="Record E."/>
            <person name="Riano-Pachon D.M."/>
            <person name="Robert V."/>
            <person name="Roehrig J."/>
            <person name="Ruller R."/>
            <person name="Salamov A."/>
            <person name="Salih N.S."/>
            <person name="Samson R.A."/>
            <person name="Sandor E."/>
            <person name="Sanguinetti M."/>
            <person name="Schuetze T."/>
            <person name="Sepcic K."/>
            <person name="Shelest E."/>
            <person name="Sherlock G."/>
            <person name="Sophianopoulou V."/>
            <person name="Squina F.M."/>
            <person name="Sun H."/>
            <person name="Susca A."/>
            <person name="Todd R.B."/>
            <person name="Tsang A."/>
            <person name="Unkles S.E."/>
            <person name="van de Wiele N."/>
            <person name="van Rossen-Uffink D."/>
            <person name="Oliveira J.V."/>
            <person name="Vesth T.C."/>
            <person name="Visser J."/>
            <person name="Yu J.-H."/>
            <person name="Zhou M."/>
            <person name="Andersen M.R."/>
            <person name="Archer D.B."/>
            <person name="Baker S.E."/>
            <person name="Benoit I."/>
            <person name="Brakhage A.A."/>
            <person name="Braus G.H."/>
            <person name="Fischer R."/>
            <person name="Frisvad J.C."/>
            <person name="Goldman G.H."/>
            <person name="Houbraken J."/>
            <person name="Oakley B."/>
            <person name="Pocsi I."/>
            <person name="Scazzocchio C."/>
            <person name="Seiboth B."/>
            <person name="vanKuyk P.A."/>
            <person name="Wortman J."/>
            <person name="Dyer P.S."/>
            <person name="Grigoriev I.V."/>
        </authorList>
    </citation>
    <scope>NUCLEOTIDE SEQUENCE [LARGE SCALE GENOMIC DNA]</scope>
    <source>
        <strain evidence="3">CBS 516.65</strain>
    </source>
</reference>
<dbReference type="InterPro" id="IPR008949">
    <property type="entry name" value="Isoprenoid_synthase_dom_sf"/>
</dbReference>
<dbReference type="STRING" id="1160497.A0A1L9VRE1"/>
<keyword evidence="3" id="KW-1185">Reference proteome</keyword>
<accession>A0A1L9VRE1</accession>
<dbReference type="Proteomes" id="UP000184300">
    <property type="component" value="Unassembled WGS sequence"/>
</dbReference>